<evidence type="ECO:0000313" key="3">
    <source>
        <dbReference type="Proteomes" id="UP000245207"/>
    </source>
</evidence>
<evidence type="ECO:0000313" key="2">
    <source>
        <dbReference type="EMBL" id="PWA67448.1"/>
    </source>
</evidence>
<dbReference type="EMBL" id="PKPP01003830">
    <property type="protein sequence ID" value="PWA67448.1"/>
    <property type="molecule type" value="Genomic_DNA"/>
</dbReference>
<dbReference type="AlphaFoldDB" id="A0A2U1N1S0"/>
<protein>
    <submittedName>
        <fullName evidence="2">Uncharacterized protein</fullName>
    </submittedName>
</protein>
<feature type="region of interest" description="Disordered" evidence="1">
    <location>
        <begin position="228"/>
        <end position="281"/>
    </location>
</feature>
<organism evidence="2 3">
    <name type="scientific">Artemisia annua</name>
    <name type="common">Sweet wormwood</name>
    <dbReference type="NCBI Taxonomy" id="35608"/>
    <lineage>
        <taxon>Eukaryota</taxon>
        <taxon>Viridiplantae</taxon>
        <taxon>Streptophyta</taxon>
        <taxon>Embryophyta</taxon>
        <taxon>Tracheophyta</taxon>
        <taxon>Spermatophyta</taxon>
        <taxon>Magnoliopsida</taxon>
        <taxon>eudicotyledons</taxon>
        <taxon>Gunneridae</taxon>
        <taxon>Pentapetalae</taxon>
        <taxon>asterids</taxon>
        <taxon>campanulids</taxon>
        <taxon>Asterales</taxon>
        <taxon>Asteraceae</taxon>
        <taxon>Asteroideae</taxon>
        <taxon>Anthemideae</taxon>
        <taxon>Artemisiinae</taxon>
        <taxon>Artemisia</taxon>
    </lineage>
</organism>
<feature type="compositionally biased region" description="Gly residues" evidence="1">
    <location>
        <begin position="264"/>
        <end position="275"/>
    </location>
</feature>
<gene>
    <name evidence="2" type="ORF">CTI12_AA317700</name>
</gene>
<sequence length="311" mass="36151">MGKWNCHRRTWRPKNYYRDQRIPSPPTYYDTEFKFRGAWKNADLPWEERFCISVGIPWEKVVNAKKYIGSYDNVVKWNDSAGEATFCEAKKRFWAKINDIPTDVPQPDPDMYNEDIDWNPKIDRDLIKDLDLAYFNPDEAGKLEIYNATNKNDGFSPGCIIGLDDNKNPNYGWKCSNKSENKNNSDPWERGFTQDEKDVKDAWGCGGEASTSWQKDVTWGDGARNNSWHWNQFNNGNASRQRGDYSGNSFGRGQWRGQRDASYGQGGQRNNGNGWGSNVSCRKREGEQYTGNYKSARVQYDGYREGYQYRR</sequence>
<dbReference type="PANTHER" id="PTHR34567:SF3">
    <property type="entry name" value="FK506-BINDING-LIKE PROTEIN"/>
    <property type="match status" value="1"/>
</dbReference>
<dbReference type="OrthoDB" id="1888797at2759"/>
<dbReference type="PANTHER" id="PTHR34567">
    <property type="entry name" value="FK506-BINDING-LIKE PROTEIN"/>
    <property type="match status" value="1"/>
</dbReference>
<comment type="caution">
    <text evidence="2">The sequence shown here is derived from an EMBL/GenBank/DDBJ whole genome shotgun (WGS) entry which is preliminary data.</text>
</comment>
<feature type="compositionally biased region" description="Polar residues" evidence="1">
    <location>
        <begin position="228"/>
        <end position="251"/>
    </location>
</feature>
<proteinExistence type="predicted"/>
<evidence type="ECO:0000256" key="1">
    <source>
        <dbReference type="SAM" id="MobiDB-lite"/>
    </source>
</evidence>
<dbReference type="STRING" id="35608.A0A2U1N1S0"/>
<reference evidence="2 3" key="1">
    <citation type="journal article" date="2018" name="Mol. Plant">
        <title>The genome of Artemisia annua provides insight into the evolution of Asteraceae family and artemisinin biosynthesis.</title>
        <authorList>
            <person name="Shen Q."/>
            <person name="Zhang L."/>
            <person name="Liao Z."/>
            <person name="Wang S."/>
            <person name="Yan T."/>
            <person name="Shi P."/>
            <person name="Liu M."/>
            <person name="Fu X."/>
            <person name="Pan Q."/>
            <person name="Wang Y."/>
            <person name="Lv Z."/>
            <person name="Lu X."/>
            <person name="Zhang F."/>
            <person name="Jiang W."/>
            <person name="Ma Y."/>
            <person name="Chen M."/>
            <person name="Hao X."/>
            <person name="Li L."/>
            <person name="Tang Y."/>
            <person name="Lv G."/>
            <person name="Zhou Y."/>
            <person name="Sun X."/>
            <person name="Brodelius P.E."/>
            <person name="Rose J.K.C."/>
            <person name="Tang K."/>
        </authorList>
    </citation>
    <scope>NUCLEOTIDE SEQUENCE [LARGE SCALE GENOMIC DNA]</scope>
    <source>
        <strain evidence="3">cv. Huhao1</strain>
        <tissue evidence="2">Leaf</tissue>
    </source>
</reference>
<dbReference type="Proteomes" id="UP000245207">
    <property type="component" value="Unassembled WGS sequence"/>
</dbReference>
<keyword evidence="3" id="KW-1185">Reference proteome</keyword>
<accession>A0A2U1N1S0</accession>
<name>A0A2U1N1S0_ARTAN</name>